<dbReference type="Pfam" id="PF04069">
    <property type="entry name" value="OpuAC"/>
    <property type="match status" value="1"/>
</dbReference>
<dbReference type="InterPro" id="IPR007210">
    <property type="entry name" value="ABC_Gly_betaine_transp_sub-bd"/>
</dbReference>
<dbReference type="GO" id="GO:0043190">
    <property type="term" value="C:ATP-binding cassette (ABC) transporter complex"/>
    <property type="evidence" value="ECO:0007669"/>
    <property type="project" value="InterPro"/>
</dbReference>
<dbReference type="GO" id="GO:0015871">
    <property type="term" value="P:choline transport"/>
    <property type="evidence" value="ECO:0007669"/>
    <property type="project" value="InterPro"/>
</dbReference>
<accession>B9Z496</accession>
<dbReference type="EMBL" id="ACIS01000005">
    <property type="protein sequence ID" value="EEG08673.1"/>
    <property type="molecule type" value="Genomic_DNA"/>
</dbReference>
<dbReference type="InterPro" id="IPR017783">
    <property type="entry name" value="ABC_choline_sub-bd"/>
</dbReference>
<name>B9Z496_9NEIS</name>
<organism evidence="3 4">
    <name type="scientific">Pseudogulbenkiania ferrooxidans 2002</name>
    <dbReference type="NCBI Taxonomy" id="279714"/>
    <lineage>
        <taxon>Bacteria</taxon>
        <taxon>Pseudomonadati</taxon>
        <taxon>Pseudomonadota</taxon>
        <taxon>Betaproteobacteria</taxon>
        <taxon>Neisseriales</taxon>
        <taxon>Chromobacteriaceae</taxon>
        <taxon>Pseudogulbenkiania</taxon>
    </lineage>
</organism>
<evidence type="ECO:0000259" key="2">
    <source>
        <dbReference type="Pfam" id="PF04069"/>
    </source>
</evidence>
<dbReference type="eggNOG" id="COG2113">
    <property type="taxonomic scope" value="Bacteria"/>
</dbReference>
<dbReference type="Gene3D" id="3.40.190.10">
    <property type="entry name" value="Periplasmic binding protein-like II"/>
    <property type="match status" value="1"/>
</dbReference>
<evidence type="ECO:0000256" key="1">
    <source>
        <dbReference type="SAM" id="SignalP"/>
    </source>
</evidence>
<dbReference type="NCBIfam" id="TIGR03414">
    <property type="entry name" value="ABC_choline_bnd"/>
    <property type="match status" value="1"/>
</dbReference>
<gene>
    <name evidence="3" type="ORF">FuraDRAFT_2181</name>
</gene>
<sequence precursor="true">MRYTHTFTLSCALLALSAGHAAWAADPESCTTIRMPEPGWADISATNAIAGIVLEALGYHQKADTLSVPIIYRGLQMGQADVFLGNWMPAQKPMVEGPLQDGSIVSLQSNLDQAKFTLAVPSYVAAAGVKSFADLQKHADRFGHKIYGIEAGAPANRNIQNMIKAKDFNLGDWQLVESSEAGMLSQVTRKVAAKDFVVFLAWEPHAMNTKFKLNYLAGGDAYFGPNYGSASVHTVTRKGFASQCPNAGKLFAQMKFNVDLENRIISDILDKKQDAKVATRAALKQSPELLASWLAGVQTTQGGDGLAAVKKALQLK</sequence>
<keyword evidence="4" id="KW-1185">Reference proteome</keyword>
<evidence type="ECO:0000313" key="3">
    <source>
        <dbReference type="EMBL" id="EEG08673.1"/>
    </source>
</evidence>
<dbReference type="GO" id="GO:0033265">
    <property type="term" value="F:choline binding"/>
    <property type="evidence" value="ECO:0007669"/>
    <property type="project" value="InterPro"/>
</dbReference>
<protein>
    <submittedName>
        <fullName evidence="3">Choline ABC transporter, periplasmic binding protein</fullName>
    </submittedName>
</protein>
<dbReference type="Gene3D" id="3.40.190.100">
    <property type="entry name" value="Glycine betaine-binding periplasmic protein, domain 2"/>
    <property type="match status" value="1"/>
</dbReference>
<reference evidence="3 4" key="1">
    <citation type="submission" date="2009-02" db="EMBL/GenBank/DDBJ databases">
        <title>Sequencing of the draft genome and assembly of Lutiella nitroferrum 2002.</title>
        <authorList>
            <consortium name="US DOE Joint Genome Institute (JGI-PGF)"/>
            <person name="Lucas S."/>
            <person name="Copeland A."/>
            <person name="Lapidus A."/>
            <person name="Glavina del Rio T."/>
            <person name="Tice H."/>
            <person name="Bruce D."/>
            <person name="Goodwin L."/>
            <person name="Pitluck S."/>
            <person name="Larimer F."/>
            <person name="Land M.L."/>
            <person name="Hauser L."/>
            <person name="Coates J.D."/>
        </authorList>
    </citation>
    <scope>NUCLEOTIDE SEQUENCE [LARGE SCALE GENOMIC DNA]</scope>
    <source>
        <strain evidence="3 4">2002</strain>
    </source>
</reference>
<proteinExistence type="predicted"/>
<dbReference type="RefSeq" id="WP_008954201.1">
    <property type="nucleotide sequence ID" value="NZ_ACIS01000005.1"/>
</dbReference>
<dbReference type="CDD" id="cd13640">
    <property type="entry name" value="PBP2_ChoX"/>
    <property type="match status" value="1"/>
</dbReference>
<feature type="domain" description="ABC-type glycine betaine transport system substrate-binding" evidence="2">
    <location>
        <begin position="32"/>
        <end position="285"/>
    </location>
</feature>
<dbReference type="AlphaFoldDB" id="B9Z496"/>
<feature type="chain" id="PRO_5002895578" evidence="1">
    <location>
        <begin position="25"/>
        <end position="316"/>
    </location>
</feature>
<feature type="signal peptide" evidence="1">
    <location>
        <begin position="1"/>
        <end position="24"/>
    </location>
</feature>
<evidence type="ECO:0000313" key="4">
    <source>
        <dbReference type="Proteomes" id="UP000003165"/>
    </source>
</evidence>
<comment type="caution">
    <text evidence="3">The sequence shown here is derived from an EMBL/GenBank/DDBJ whole genome shotgun (WGS) entry which is preliminary data.</text>
</comment>
<dbReference type="SUPFAM" id="SSF53850">
    <property type="entry name" value="Periplasmic binding protein-like II"/>
    <property type="match status" value="1"/>
</dbReference>
<dbReference type="Proteomes" id="UP000003165">
    <property type="component" value="Unassembled WGS sequence"/>
</dbReference>
<dbReference type="GO" id="GO:0022857">
    <property type="term" value="F:transmembrane transporter activity"/>
    <property type="evidence" value="ECO:0007669"/>
    <property type="project" value="InterPro"/>
</dbReference>
<dbReference type="GO" id="GO:0042597">
    <property type="term" value="C:periplasmic space"/>
    <property type="evidence" value="ECO:0007669"/>
    <property type="project" value="InterPro"/>
</dbReference>
<keyword evidence="1" id="KW-0732">Signal</keyword>